<dbReference type="GO" id="GO:0016887">
    <property type="term" value="F:ATP hydrolysis activity"/>
    <property type="evidence" value="ECO:0007669"/>
    <property type="project" value="InterPro"/>
</dbReference>
<accession>A0A1C7P2S4</accession>
<evidence type="ECO:0000256" key="1">
    <source>
        <dbReference type="ARBA" id="ARBA00005417"/>
    </source>
</evidence>
<dbReference type="OrthoDB" id="9807242at2"/>
<evidence type="ECO:0000313" key="6">
    <source>
        <dbReference type="EMBL" id="OBZ95562.1"/>
    </source>
</evidence>
<dbReference type="CDD" id="cd03293">
    <property type="entry name" value="ABC_NrtD_SsuB_transporters"/>
    <property type="match status" value="1"/>
</dbReference>
<dbReference type="SMART" id="SM00382">
    <property type="entry name" value="AAA"/>
    <property type="match status" value="1"/>
</dbReference>
<organism evidence="6 7">
    <name type="scientific">Pararhizobium polonicum</name>
    <dbReference type="NCBI Taxonomy" id="1612624"/>
    <lineage>
        <taxon>Bacteria</taxon>
        <taxon>Pseudomonadati</taxon>
        <taxon>Pseudomonadota</taxon>
        <taxon>Alphaproteobacteria</taxon>
        <taxon>Hyphomicrobiales</taxon>
        <taxon>Rhizobiaceae</taxon>
        <taxon>Rhizobium/Agrobacterium group</taxon>
        <taxon>Pararhizobium</taxon>
    </lineage>
</organism>
<sequence length="265" mass="28506">MRLEERRQNSAVIVARLEGLTKRYPNGTLAIDRMDLTVGKGEFVSLLGPSGCGKSTALYILAGLANATAGRVELAGDGRQVVGAGSIGFVFQEPSLMPWATVSENVALPLTLRGSAADLASEVIRCLTMVGLETFANAYPRELSGGMKMRVSIARALITRPQLLLLDEPFGALDEITRARLHDDLLHIWSETGCTIVMVTHSTTESVYLSNRVVVMAARPGRLIGSVDVSEPYPRTKAFRLGPGFSDHVRQVSALMDHASSGELI</sequence>
<keyword evidence="7" id="KW-1185">Reference proteome</keyword>
<dbReference type="PATRIC" id="fig|1612624.7.peg.3375"/>
<dbReference type="STRING" id="1612624.ADU59_09175"/>
<reference evidence="6 7" key="1">
    <citation type="journal article" date="2016" name="Syst. Appl. Microbiol.">
        <title>Pararhizobium polonicum sp. nov. isolated from tumors on stone fruit rootstocks.</title>
        <authorList>
            <person name="Pulawska J."/>
            <person name="Kuzmanovic N."/>
            <person name="Willems A."/>
            <person name="Pothier J.F."/>
        </authorList>
    </citation>
    <scope>NUCLEOTIDE SEQUENCE [LARGE SCALE GENOMIC DNA]</scope>
    <source>
        <strain evidence="6 7">F5.1</strain>
    </source>
</reference>
<dbReference type="PROSITE" id="PS00211">
    <property type="entry name" value="ABC_TRANSPORTER_1"/>
    <property type="match status" value="1"/>
</dbReference>
<comment type="caution">
    <text evidence="6">The sequence shown here is derived from an EMBL/GenBank/DDBJ whole genome shotgun (WGS) entry which is preliminary data.</text>
</comment>
<dbReference type="Pfam" id="PF00005">
    <property type="entry name" value="ABC_tran"/>
    <property type="match status" value="1"/>
</dbReference>
<keyword evidence="2" id="KW-0813">Transport</keyword>
<dbReference type="InterPro" id="IPR027417">
    <property type="entry name" value="P-loop_NTPase"/>
</dbReference>
<keyword evidence="4" id="KW-0067">ATP-binding</keyword>
<dbReference type="InterPro" id="IPR017871">
    <property type="entry name" value="ABC_transporter-like_CS"/>
</dbReference>
<dbReference type="SUPFAM" id="SSF52540">
    <property type="entry name" value="P-loop containing nucleoside triphosphate hydrolases"/>
    <property type="match status" value="1"/>
</dbReference>
<name>A0A1C7P2S4_9HYPH</name>
<dbReference type="PROSITE" id="PS50893">
    <property type="entry name" value="ABC_TRANSPORTER_2"/>
    <property type="match status" value="1"/>
</dbReference>
<dbReference type="InterPro" id="IPR050166">
    <property type="entry name" value="ABC_transporter_ATP-bind"/>
</dbReference>
<feature type="domain" description="ABC transporter" evidence="5">
    <location>
        <begin position="15"/>
        <end position="243"/>
    </location>
</feature>
<dbReference type="Proteomes" id="UP000093111">
    <property type="component" value="Unassembled WGS sequence"/>
</dbReference>
<evidence type="ECO:0000259" key="5">
    <source>
        <dbReference type="PROSITE" id="PS50893"/>
    </source>
</evidence>
<keyword evidence="3" id="KW-0547">Nucleotide-binding</keyword>
<gene>
    <name evidence="6" type="ORF">ADU59_09175</name>
</gene>
<dbReference type="PANTHER" id="PTHR42788">
    <property type="entry name" value="TAURINE IMPORT ATP-BINDING PROTEIN-RELATED"/>
    <property type="match status" value="1"/>
</dbReference>
<dbReference type="InterPro" id="IPR003593">
    <property type="entry name" value="AAA+_ATPase"/>
</dbReference>
<evidence type="ECO:0000256" key="2">
    <source>
        <dbReference type="ARBA" id="ARBA00022448"/>
    </source>
</evidence>
<evidence type="ECO:0000313" key="7">
    <source>
        <dbReference type="Proteomes" id="UP000093111"/>
    </source>
</evidence>
<dbReference type="PANTHER" id="PTHR42788:SF19">
    <property type="entry name" value="ALIPHATIC SULFONATES IMPORT ATP-BINDING PROTEIN SSUB 2"/>
    <property type="match status" value="1"/>
</dbReference>
<dbReference type="InterPro" id="IPR003439">
    <property type="entry name" value="ABC_transporter-like_ATP-bd"/>
</dbReference>
<dbReference type="AlphaFoldDB" id="A0A1C7P2S4"/>
<dbReference type="EMBL" id="LGLV01000006">
    <property type="protein sequence ID" value="OBZ95562.1"/>
    <property type="molecule type" value="Genomic_DNA"/>
</dbReference>
<evidence type="ECO:0000256" key="4">
    <source>
        <dbReference type="ARBA" id="ARBA00022840"/>
    </source>
</evidence>
<proteinExistence type="inferred from homology"/>
<dbReference type="Gene3D" id="3.40.50.300">
    <property type="entry name" value="P-loop containing nucleotide triphosphate hydrolases"/>
    <property type="match status" value="1"/>
</dbReference>
<protein>
    <submittedName>
        <fullName evidence="6">Nitrate ABC transporter ATPase</fullName>
    </submittedName>
</protein>
<dbReference type="RefSeq" id="WP_068953806.1">
    <property type="nucleotide sequence ID" value="NZ_LGLV01000006.1"/>
</dbReference>
<comment type="similarity">
    <text evidence="1">Belongs to the ABC transporter superfamily.</text>
</comment>
<evidence type="ECO:0000256" key="3">
    <source>
        <dbReference type="ARBA" id="ARBA00022741"/>
    </source>
</evidence>
<dbReference type="GO" id="GO:0005524">
    <property type="term" value="F:ATP binding"/>
    <property type="evidence" value="ECO:0007669"/>
    <property type="project" value="UniProtKB-KW"/>
</dbReference>